<keyword evidence="18" id="KW-1015">Disulfide bond</keyword>
<keyword evidence="12" id="KW-0378">Hydrolase</keyword>
<evidence type="ECO:0000256" key="20">
    <source>
        <dbReference type="ARBA" id="ARBA00036193"/>
    </source>
</evidence>
<feature type="compositionally biased region" description="Basic and acidic residues" evidence="28">
    <location>
        <begin position="18"/>
        <end position="37"/>
    </location>
</feature>
<dbReference type="InterPro" id="IPR000340">
    <property type="entry name" value="Dual-sp_phosphatase_cat-dom"/>
</dbReference>
<evidence type="ECO:0000256" key="25">
    <source>
        <dbReference type="ARBA" id="ARBA00047769"/>
    </source>
</evidence>
<keyword evidence="19" id="KW-0325">Glycoprotein</keyword>
<keyword evidence="17 29" id="KW-0472">Membrane</keyword>
<comment type="catalytic activity">
    <reaction evidence="24">
        <text>O-phospho-L-seryl-[protein] + H2O = L-seryl-[protein] + phosphate</text>
        <dbReference type="Rhea" id="RHEA:20629"/>
        <dbReference type="Rhea" id="RHEA-COMP:9863"/>
        <dbReference type="Rhea" id="RHEA-COMP:11604"/>
        <dbReference type="ChEBI" id="CHEBI:15377"/>
        <dbReference type="ChEBI" id="CHEBI:29999"/>
        <dbReference type="ChEBI" id="CHEBI:43474"/>
        <dbReference type="ChEBI" id="CHEBI:83421"/>
        <dbReference type="EC" id="3.1.3.16"/>
    </reaction>
</comment>
<evidence type="ECO:0000256" key="15">
    <source>
        <dbReference type="ARBA" id="ARBA00022954"/>
    </source>
</evidence>
<keyword evidence="9" id="KW-0963">Cytoplasm</keyword>
<dbReference type="OrthoDB" id="426001at2759"/>
<evidence type="ECO:0000256" key="6">
    <source>
        <dbReference type="ARBA" id="ARBA00013081"/>
    </source>
</evidence>
<evidence type="ECO:0000256" key="3">
    <source>
        <dbReference type="ARBA" id="ARBA00004496"/>
    </source>
</evidence>
<dbReference type="EC" id="3.1.3.16" evidence="6"/>
<evidence type="ECO:0000256" key="18">
    <source>
        <dbReference type="ARBA" id="ARBA00023157"/>
    </source>
</evidence>
<evidence type="ECO:0000256" key="4">
    <source>
        <dbReference type="ARBA" id="ARBA00004554"/>
    </source>
</evidence>
<comment type="catalytic activity">
    <reaction evidence="27">
        <text>O-phospho-L-threonyl-[protein] + H2O = L-threonyl-[protein] + phosphate</text>
        <dbReference type="Rhea" id="RHEA:47004"/>
        <dbReference type="Rhea" id="RHEA-COMP:11060"/>
        <dbReference type="Rhea" id="RHEA-COMP:11605"/>
        <dbReference type="ChEBI" id="CHEBI:15377"/>
        <dbReference type="ChEBI" id="CHEBI:30013"/>
        <dbReference type="ChEBI" id="CHEBI:43474"/>
        <dbReference type="ChEBI" id="CHEBI:61977"/>
        <dbReference type="EC" id="3.1.3.16"/>
    </reaction>
</comment>
<evidence type="ECO:0000256" key="23">
    <source>
        <dbReference type="ARBA" id="ARBA00042514"/>
    </source>
</evidence>
<keyword evidence="31" id="KW-1185">Reference proteome</keyword>
<evidence type="ECO:0000256" key="16">
    <source>
        <dbReference type="ARBA" id="ARBA00022989"/>
    </source>
</evidence>
<evidence type="ECO:0000256" key="13">
    <source>
        <dbReference type="ARBA" id="ARBA00022847"/>
    </source>
</evidence>
<evidence type="ECO:0000256" key="19">
    <source>
        <dbReference type="ARBA" id="ARBA00023180"/>
    </source>
</evidence>
<evidence type="ECO:0000256" key="10">
    <source>
        <dbReference type="ARBA" id="ARBA00022692"/>
    </source>
</evidence>
<comment type="catalytic activity">
    <reaction evidence="25">
        <text>pemetrexed(in) + H(+)(in) = pemetrexed(out) + H(+)(out)</text>
        <dbReference type="Rhea" id="RHEA:70171"/>
        <dbReference type="ChEBI" id="CHEBI:15378"/>
        <dbReference type="ChEBI" id="CHEBI:63724"/>
    </reaction>
</comment>
<evidence type="ECO:0000256" key="21">
    <source>
        <dbReference type="ARBA" id="ARBA00036250"/>
    </source>
</evidence>
<keyword evidence="8" id="KW-1003">Cell membrane</keyword>
<feature type="region of interest" description="Disordered" evidence="28">
    <location>
        <begin position="1"/>
        <end position="37"/>
    </location>
</feature>
<feature type="transmembrane region" description="Helical" evidence="29">
    <location>
        <begin position="176"/>
        <end position="202"/>
    </location>
</feature>
<evidence type="ECO:0000256" key="28">
    <source>
        <dbReference type="SAM" id="MobiDB-lite"/>
    </source>
</evidence>
<dbReference type="PROSITE" id="PS50056">
    <property type="entry name" value="TYR_PHOSPHATASE_2"/>
    <property type="match status" value="1"/>
</dbReference>
<feature type="transmembrane region" description="Helical" evidence="29">
    <location>
        <begin position="214"/>
        <end position="235"/>
    </location>
</feature>
<comment type="catalytic activity">
    <reaction evidence="20">
        <text>(6S)-5-methyl-5,6,7,8-tetrahydrofolate(in) + H(+)(in) = (6S)-5-methyl-5,6,7,8-tetrahydrofolate(out) + H(+)(out)</text>
        <dbReference type="Rhea" id="RHEA:70167"/>
        <dbReference type="ChEBI" id="CHEBI:15378"/>
        <dbReference type="ChEBI" id="CHEBI:18608"/>
    </reaction>
</comment>
<dbReference type="PROSITE" id="PS50850">
    <property type="entry name" value="MFS"/>
    <property type="match status" value="1"/>
</dbReference>
<keyword evidence="11" id="KW-0967">Endosome</keyword>
<comment type="catalytic activity">
    <reaction evidence="26">
        <text>methotrexate(in) + H(+)(in) = methotrexate(out) + H(+)(out)</text>
        <dbReference type="Rhea" id="RHEA:70163"/>
        <dbReference type="ChEBI" id="CHEBI:15378"/>
        <dbReference type="ChEBI" id="CHEBI:50681"/>
    </reaction>
</comment>
<feature type="transmembrane region" description="Helical" evidence="29">
    <location>
        <begin position="425"/>
        <end position="448"/>
    </location>
</feature>
<protein>
    <recommendedName>
        <fullName evidence="22">Proton-coupled folate transporter</fullName>
        <ecNumber evidence="6">3.1.3.16</ecNumber>
    </recommendedName>
    <alternativeName>
        <fullName evidence="23">Solute carrier family 46 member 1</fullName>
    </alternativeName>
</protein>
<evidence type="ECO:0000256" key="11">
    <source>
        <dbReference type="ARBA" id="ARBA00022753"/>
    </source>
</evidence>
<feature type="transmembrane region" description="Helical" evidence="29">
    <location>
        <begin position="299"/>
        <end position="326"/>
    </location>
</feature>
<dbReference type="Gene3D" id="3.90.190.10">
    <property type="entry name" value="Protein tyrosine phosphatase superfamily"/>
    <property type="match status" value="1"/>
</dbReference>
<evidence type="ECO:0000256" key="27">
    <source>
        <dbReference type="ARBA" id="ARBA00048336"/>
    </source>
</evidence>
<dbReference type="PROSITE" id="PS00383">
    <property type="entry name" value="TYR_PHOSPHATASE_1"/>
    <property type="match status" value="1"/>
</dbReference>
<proteinExistence type="inferred from homology"/>
<dbReference type="InterPro" id="IPR011701">
    <property type="entry name" value="MFS"/>
</dbReference>
<dbReference type="SUPFAM" id="SSF103473">
    <property type="entry name" value="MFS general substrate transporter"/>
    <property type="match status" value="1"/>
</dbReference>
<accession>A0A8J1UTY5</accession>
<dbReference type="CDD" id="cd14515">
    <property type="entry name" value="DUSP3-like"/>
    <property type="match status" value="1"/>
</dbReference>
<dbReference type="AlphaFoldDB" id="A0A8J1UTY5"/>
<evidence type="ECO:0000256" key="26">
    <source>
        <dbReference type="ARBA" id="ARBA00047850"/>
    </source>
</evidence>
<sequence>MSDEKTPLLVDTNSNVPLKEETKNYDSGTIKDDDTKADDVTQRKKQRLIVVEPVLFCLVIGALASAPLMQQYIYAELAEEMNITLVNNNDDNTQCKYVNETSVEYLNEQRVQQQTSYWMIYITITYGLPAIFSTMILGSYSDKKGRKICLILPIIGETFRSLTVALVVIFHLPLPLLLVGTFVSGSTGSFLTALAGCNAYITDTTSINGRTIRLVIMTAVLGVGQALAYIGTGYLVQISGFLYPFIGIVVILLLSLLYTVFLVPETVPKMPKEANLIKDRVVKSVLIFTKDNGTNRQKVLLMLLFIFLVSSFTVVSAGEVVTLYLLNTPLCFNSTMIGVYNAVKLVLSNIIGTGLLGLLQRCVPDQWMVIVGLMSGALNALVMGFAGDVPTVFIALVMGVFQSTTTPLLMSIASKQIDPSETGSLFGTISSVQLICLTLGGSLSALVYSATLLWMPGFVFFLLTAVYASAILLMLVLIKMLRDRKKIPGGGLVEVKDDSADDNQGQYLPAVGVKHRIGNKHQHTMATNNLTVEELKKIMSEVLPPRSKQVRGTKPQPSGSQATCWIVVGNSQNMVAAGNPHDEVYPGILLGDRTIVEDITALKELGVTHVLNAAMGGKFGQINTNAEFYNEGGIVFHGVRAIDMFTFKMAPHFETAAEFLDEAISKEGNKVYVHCHQGLSRSATLVIAFLMLKRQFTLTDAITLIRTKREIFPNDGFLRQLIELDNSLKEEMTSATKSPLPE</sequence>
<dbReference type="SMART" id="SM00195">
    <property type="entry name" value="DSPc"/>
    <property type="match status" value="1"/>
</dbReference>
<dbReference type="PROSITE" id="PS50054">
    <property type="entry name" value="TYR_PHOSPHATASE_DUAL"/>
    <property type="match status" value="1"/>
</dbReference>
<evidence type="ECO:0000313" key="31">
    <source>
        <dbReference type="Proteomes" id="UP000749559"/>
    </source>
</evidence>
<feature type="transmembrane region" description="Helical" evidence="29">
    <location>
        <begin position="392"/>
        <end position="413"/>
    </location>
</feature>
<comment type="catalytic activity">
    <reaction evidence="21">
        <text>folate(in) + H(+)(in) = folate(out) + H(+)(out)</text>
        <dbReference type="Rhea" id="RHEA:70159"/>
        <dbReference type="ChEBI" id="CHEBI:15378"/>
        <dbReference type="ChEBI" id="CHEBI:62501"/>
    </reaction>
</comment>
<dbReference type="GO" id="GO:0008138">
    <property type="term" value="F:protein tyrosine/serine/threonine phosphatase activity"/>
    <property type="evidence" value="ECO:0007669"/>
    <property type="project" value="InterPro"/>
</dbReference>
<comment type="similarity">
    <text evidence="5">Belongs to the protein-tyrosine phosphatase family. Non-receptor class dual specificity subfamily.</text>
</comment>
<dbReference type="GO" id="GO:0005542">
    <property type="term" value="F:folic acid binding"/>
    <property type="evidence" value="ECO:0007669"/>
    <property type="project" value="UniProtKB-KW"/>
</dbReference>
<evidence type="ECO:0000256" key="7">
    <source>
        <dbReference type="ARBA" id="ARBA00022448"/>
    </source>
</evidence>
<evidence type="ECO:0000256" key="9">
    <source>
        <dbReference type="ARBA" id="ARBA00022490"/>
    </source>
</evidence>
<dbReference type="PANTHER" id="PTHR23507">
    <property type="entry name" value="ZGC:174356"/>
    <property type="match status" value="1"/>
</dbReference>
<keyword evidence="14" id="KW-0904">Protein phosphatase</keyword>
<dbReference type="GO" id="GO:0016323">
    <property type="term" value="C:basolateral plasma membrane"/>
    <property type="evidence" value="ECO:0007669"/>
    <property type="project" value="UniProtKB-SubCell"/>
</dbReference>
<feature type="transmembrane region" description="Helical" evidence="29">
    <location>
        <begin position="338"/>
        <end position="359"/>
    </location>
</feature>
<feature type="transmembrane region" description="Helical" evidence="29">
    <location>
        <begin position="454"/>
        <end position="478"/>
    </location>
</feature>
<dbReference type="Pfam" id="PF00782">
    <property type="entry name" value="DSPc"/>
    <property type="match status" value="1"/>
</dbReference>
<dbReference type="GO" id="GO:0004722">
    <property type="term" value="F:protein serine/threonine phosphatase activity"/>
    <property type="evidence" value="ECO:0007669"/>
    <property type="project" value="UniProtKB-EC"/>
</dbReference>
<comment type="caution">
    <text evidence="30">The sequence shown here is derived from an EMBL/GenBank/DDBJ whole genome shotgun (WGS) entry which is preliminary data.</text>
</comment>
<dbReference type="GO" id="GO:0016324">
    <property type="term" value="C:apical plasma membrane"/>
    <property type="evidence" value="ECO:0007669"/>
    <property type="project" value="UniProtKB-SubCell"/>
</dbReference>
<comment type="subcellular location">
    <subcellularLocation>
        <location evidence="2">Apical cell membrane</location>
        <topology evidence="2">Multi-pass membrane protein</topology>
    </subcellularLocation>
    <subcellularLocation>
        <location evidence="4">Basolateral cell membrane</location>
        <topology evidence="4">Multi-pass membrane protein</topology>
    </subcellularLocation>
    <subcellularLocation>
        <location evidence="3">Cytoplasm</location>
    </subcellularLocation>
    <subcellularLocation>
        <location evidence="1">Endosome membrane</location>
        <topology evidence="1">Multi-pass membrane protein</topology>
    </subcellularLocation>
</comment>
<evidence type="ECO:0000256" key="5">
    <source>
        <dbReference type="ARBA" id="ARBA00008601"/>
    </source>
</evidence>
<keyword evidence="15" id="KW-0290">Folate-binding</keyword>
<dbReference type="InterPro" id="IPR000387">
    <property type="entry name" value="Tyr_Pase_dom"/>
</dbReference>
<feature type="transmembrane region" description="Helical" evidence="29">
    <location>
        <begin position="118"/>
        <end position="138"/>
    </location>
</feature>
<feature type="transmembrane region" description="Helical" evidence="29">
    <location>
        <begin position="366"/>
        <end position="386"/>
    </location>
</feature>
<evidence type="ECO:0000256" key="24">
    <source>
        <dbReference type="ARBA" id="ARBA00047761"/>
    </source>
</evidence>
<dbReference type="Proteomes" id="UP000749559">
    <property type="component" value="Unassembled WGS sequence"/>
</dbReference>
<evidence type="ECO:0000313" key="30">
    <source>
        <dbReference type="EMBL" id="CAH1778808.1"/>
    </source>
</evidence>
<evidence type="ECO:0000256" key="29">
    <source>
        <dbReference type="SAM" id="Phobius"/>
    </source>
</evidence>
<reference evidence="30" key="1">
    <citation type="submission" date="2022-03" db="EMBL/GenBank/DDBJ databases">
        <authorList>
            <person name="Martin C."/>
        </authorList>
    </citation>
    <scope>NUCLEOTIDE SEQUENCE</scope>
</reference>
<dbReference type="GO" id="GO:0015293">
    <property type="term" value="F:symporter activity"/>
    <property type="evidence" value="ECO:0007669"/>
    <property type="project" value="UniProtKB-KW"/>
</dbReference>
<dbReference type="SUPFAM" id="SSF52799">
    <property type="entry name" value="(Phosphotyrosine protein) phosphatases II"/>
    <property type="match status" value="1"/>
</dbReference>
<keyword evidence="10 29" id="KW-0812">Transmembrane</keyword>
<dbReference type="Pfam" id="PF07690">
    <property type="entry name" value="MFS_1"/>
    <property type="match status" value="1"/>
</dbReference>
<dbReference type="Gene3D" id="1.20.1250.20">
    <property type="entry name" value="MFS general substrate transporter like domains"/>
    <property type="match status" value="1"/>
</dbReference>
<evidence type="ECO:0000256" key="17">
    <source>
        <dbReference type="ARBA" id="ARBA00023136"/>
    </source>
</evidence>
<keyword evidence="13" id="KW-0769">Symport</keyword>
<dbReference type="PRINTS" id="PR01908">
    <property type="entry name" value="ADSPHPHTASE"/>
</dbReference>
<organism evidence="30 31">
    <name type="scientific">Owenia fusiformis</name>
    <name type="common">Polychaete worm</name>
    <dbReference type="NCBI Taxonomy" id="6347"/>
    <lineage>
        <taxon>Eukaryota</taxon>
        <taxon>Metazoa</taxon>
        <taxon>Spiralia</taxon>
        <taxon>Lophotrochozoa</taxon>
        <taxon>Annelida</taxon>
        <taxon>Polychaeta</taxon>
        <taxon>Sedentaria</taxon>
        <taxon>Canalipalpata</taxon>
        <taxon>Sabellida</taxon>
        <taxon>Oweniida</taxon>
        <taxon>Oweniidae</taxon>
        <taxon>Owenia</taxon>
    </lineage>
</organism>
<keyword evidence="7" id="KW-0813">Transport</keyword>
<dbReference type="GO" id="GO:0010008">
    <property type="term" value="C:endosome membrane"/>
    <property type="evidence" value="ECO:0007669"/>
    <property type="project" value="UniProtKB-SubCell"/>
</dbReference>
<evidence type="ECO:0000256" key="1">
    <source>
        <dbReference type="ARBA" id="ARBA00004337"/>
    </source>
</evidence>
<evidence type="ECO:0000256" key="2">
    <source>
        <dbReference type="ARBA" id="ARBA00004424"/>
    </source>
</evidence>
<dbReference type="InterPro" id="IPR029021">
    <property type="entry name" value="Prot-tyrosine_phosphatase-like"/>
</dbReference>
<name>A0A8J1UTY5_OWEFU</name>
<feature type="transmembrane region" description="Helical" evidence="29">
    <location>
        <begin position="241"/>
        <end position="263"/>
    </location>
</feature>
<dbReference type="InterPro" id="IPR020422">
    <property type="entry name" value="TYR_PHOSPHATASE_DUAL_dom"/>
</dbReference>
<evidence type="ECO:0000256" key="12">
    <source>
        <dbReference type="ARBA" id="ARBA00022801"/>
    </source>
</evidence>
<evidence type="ECO:0000256" key="14">
    <source>
        <dbReference type="ARBA" id="ARBA00022912"/>
    </source>
</evidence>
<dbReference type="InterPro" id="IPR036259">
    <property type="entry name" value="MFS_trans_sf"/>
</dbReference>
<dbReference type="EMBL" id="CAIIXF020000003">
    <property type="protein sequence ID" value="CAH1778808.1"/>
    <property type="molecule type" value="Genomic_DNA"/>
</dbReference>
<dbReference type="InterPro" id="IPR020846">
    <property type="entry name" value="MFS_dom"/>
</dbReference>
<dbReference type="InterPro" id="IPR020405">
    <property type="entry name" value="Atypical_DUSP_subfamA"/>
</dbReference>
<gene>
    <name evidence="30" type="ORF">OFUS_LOCUS5670</name>
</gene>
<dbReference type="InterPro" id="IPR016130">
    <property type="entry name" value="Tyr_Pase_AS"/>
</dbReference>
<keyword evidence="16 29" id="KW-1133">Transmembrane helix</keyword>
<evidence type="ECO:0000256" key="8">
    <source>
        <dbReference type="ARBA" id="ARBA00022475"/>
    </source>
</evidence>
<evidence type="ECO:0000256" key="22">
    <source>
        <dbReference type="ARBA" id="ARBA00040650"/>
    </source>
</evidence>
<dbReference type="PANTHER" id="PTHR23507:SF2">
    <property type="entry name" value="PROTON-COUPLED FOLATE TRANSPORTER"/>
    <property type="match status" value="1"/>
</dbReference>
<feature type="transmembrane region" description="Helical" evidence="29">
    <location>
        <begin position="48"/>
        <end position="69"/>
    </location>
</feature>
<feature type="transmembrane region" description="Helical" evidence="29">
    <location>
        <begin position="150"/>
        <end position="170"/>
    </location>
</feature>
<dbReference type="PRINTS" id="PR01909">
    <property type="entry name" value="ADSPHPHTASEA"/>
</dbReference>